<name>A0A4C1TPA9_EUMVA</name>
<keyword evidence="2" id="KW-1185">Reference proteome</keyword>
<evidence type="ECO:0000313" key="1">
    <source>
        <dbReference type="EMBL" id="GBP15811.1"/>
    </source>
</evidence>
<dbReference type="OrthoDB" id="7501264at2759"/>
<sequence>MRVYTREDKSNKSKYDEFTSFRGRRKVVTGPPVTTFRLHRPNPANILASEYRSTCEDQSNEPKLDNVTSFNTEFLWLPFGSIIRTLNIFKDENIRLGRPIKRAQT</sequence>
<comment type="caution">
    <text evidence="1">The sequence shown here is derived from an EMBL/GenBank/DDBJ whole genome shotgun (WGS) entry which is preliminary data.</text>
</comment>
<evidence type="ECO:0000313" key="2">
    <source>
        <dbReference type="Proteomes" id="UP000299102"/>
    </source>
</evidence>
<protein>
    <submittedName>
        <fullName evidence="1">Uncharacterized protein</fullName>
    </submittedName>
</protein>
<dbReference type="EMBL" id="BGZK01000074">
    <property type="protein sequence ID" value="GBP15811.1"/>
    <property type="molecule type" value="Genomic_DNA"/>
</dbReference>
<reference evidence="1 2" key="1">
    <citation type="journal article" date="2019" name="Commun. Biol.">
        <title>The bagworm genome reveals a unique fibroin gene that provides high tensile strength.</title>
        <authorList>
            <person name="Kono N."/>
            <person name="Nakamura H."/>
            <person name="Ohtoshi R."/>
            <person name="Tomita M."/>
            <person name="Numata K."/>
            <person name="Arakawa K."/>
        </authorList>
    </citation>
    <scope>NUCLEOTIDE SEQUENCE [LARGE SCALE GENOMIC DNA]</scope>
</reference>
<dbReference type="AlphaFoldDB" id="A0A4C1TPA9"/>
<gene>
    <name evidence="1" type="ORF">EVAR_93984_1</name>
</gene>
<accession>A0A4C1TPA9</accession>
<organism evidence="1 2">
    <name type="scientific">Eumeta variegata</name>
    <name type="common">Bagworm moth</name>
    <name type="synonym">Eumeta japonica</name>
    <dbReference type="NCBI Taxonomy" id="151549"/>
    <lineage>
        <taxon>Eukaryota</taxon>
        <taxon>Metazoa</taxon>
        <taxon>Ecdysozoa</taxon>
        <taxon>Arthropoda</taxon>
        <taxon>Hexapoda</taxon>
        <taxon>Insecta</taxon>
        <taxon>Pterygota</taxon>
        <taxon>Neoptera</taxon>
        <taxon>Endopterygota</taxon>
        <taxon>Lepidoptera</taxon>
        <taxon>Glossata</taxon>
        <taxon>Ditrysia</taxon>
        <taxon>Tineoidea</taxon>
        <taxon>Psychidae</taxon>
        <taxon>Oiketicinae</taxon>
        <taxon>Eumeta</taxon>
    </lineage>
</organism>
<dbReference type="Proteomes" id="UP000299102">
    <property type="component" value="Unassembled WGS sequence"/>
</dbReference>
<proteinExistence type="predicted"/>